<protein>
    <submittedName>
        <fullName evidence="1">Uncharacterized protein</fullName>
    </submittedName>
</protein>
<dbReference type="EMBL" id="JBDODL010006943">
    <property type="protein sequence ID" value="MES1923573.1"/>
    <property type="molecule type" value="Genomic_DNA"/>
</dbReference>
<sequence>MQPVAEVPILGGLGLQFATELAGVPKITFSYQDLAKIMDSEGNKITSGSIEEKQEGEETKLIASDEGFYSQTDEDGNLIPPCILLTKAMFKMRDEQSFYYALRDYKAYPQWKKFLELFDCHAEDNKESLDF</sequence>
<proteinExistence type="predicted"/>
<gene>
    <name evidence="1" type="ORF">MHBO_005168</name>
</gene>
<reference evidence="1 2" key="1">
    <citation type="journal article" date="2024" name="BMC Biol.">
        <title>Comparative genomics of Ascetosporea gives new insight into the evolutionary basis for animal parasitism in Rhizaria.</title>
        <authorList>
            <person name="Hiltunen Thoren M."/>
            <person name="Onut-Brannstrom I."/>
            <person name="Alfjorden A."/>
            <person name="Peckova H."/>
            <person name="Swords F."/>
            <person name="Hooper C."/>
            <person name="Holzer A.S."/>
            <person name="Bass D."/>
            <person name="Burki F."/>
        </authorList>
    </citation>
    <scope>NUCLEOTIDE SEQUENCE [LARGE SCALE GENOMIC DNA]</scope>
    <source>
        <strain evidence="1">20-A016</strain>
    </source>
</reference>
<evidence type="ECO:0000313" key="1">
    <source>
        <dbReference type="EMBL" id="MES1923573.1"/>
    </source>
</evidence>
<organism evidence="1 2">
    <name type="scientific">Bonamia ostreae</name>
    <dbReference type="NCBI Taxonomy" id="126728"/>
    <lineage>
        <taxon>Eukaryota</taxon>
        <taxon>Sar</taxon>
        <taxon>Rhizaria</taxon>
        <taxon>Endomyxa</taxon>
        <taxon>Ascetosporea</taxon>
        <taxon>Haplosporida</taxon>
        <taxon>Bonamia</taxon>
    </lineage>
</organism>
<evidence type="ECO:0000313" key="2">
    <source>
        <dbReference type="Proteomes" id="UP001439008"/>
    </source>
</evidence>
<comment type="caution">
    <text evidence="1">The sequence shown here is derived from an EMBL/GenBank/DDBJ whole genome shotgun (WGS) entry which is preliminary data.</text>
</comment>
<name>A0ABV2AWF3_9EUKA</name>
<dbReference type="Proteomes" id="UP001439008">
    <property type="component" value="Unassembled WGS sequence"/>
</dbReference>
<feature type="non-terminal residue" evidence="1">
    <location>
        <position position="131"/>
    </location>
</feature>
<accession>A0ABV2AWF3</accession>
<keyword evidence="2" id="KW-1185">Reference proteome</keyword>